<dbReference type="Pfam" id="PF03779">
    <property type="entry name" value="SPW"/>
    <property type="match status" value="1"/>
</dbReference>
<organism evidence="3 4">
    <name type="scientific">Massilia polaris</name>
    <dbReference type="NCBI Taxonomy" id="2728846"/>
    <lineage>
        <taxon>Bacteria</taxon>
        <taxon>Pseudomonadati</taxon>
        <taxon>Pseudomonadota</taxon>
        <taxon>Betaproteobacteria</taxon>
        <taxon>Burkholderiales</taxon>
        <taxon>Oxalobacteraceae</taxon>
        <taxon>Telluria group</taxon>
        <taxon>Massilia</taxon>
    </lineage>
</organism>
<sequence length="125" mass="13610">MALHFSARRWQDQVILLLGAWLCVSPWVLGMPSDSPRAINAYAVGAAMAVLAAFDLYKTYLWAVAANLLLAAWIAISPWVPAFFDRGAMMTNSVIVGVAVVMLGLWELKSDPDLHRQWAGTGGAH</sequence>
<evidence type="ECO:0000313" key="4">
    <source>
        <dbReference type="Proteomes" id="UP000583752"/>
    </source>
</evidence>
<proteinExistence type="predicted"/>
<dbReference type="EMBL" id="JABBGG010000014">
    <property type="protein sequence ID" value="NML63230.1"/>
    <property type="molecule type" value="Genomic_DNA"/>
</dbReference>
<feature type="domain" description="SPW repeat-containing integral membrane" evidence="2">
    <location>
        <begin position="10"/>
        <end position="105"/>
    </location>
</feature>
<feature type="transmembrane region" description="Helical" evidence="1">
    <location>
        <begin position="90"/>
        <end position="108"/>
    </location>
</feature>
<dbReference type="AlphaFoldDB" id="A0A848HT11"/>
<reference evidence="3 4" key="1">
    <citation type="submission" date="2020-04" db="EMBL/GenBank/DDBJ databases">
        <title>Massilia sp. RP-1-19 isolated from soil.</title>
        <authorList>
            <person name="Dahal R.H."/>
        </authorList>
    </citation>
    <scope>NUCLEOTIDE SEQUENCE [LARGE SCALE GENOMIC DNA]</scope>
    <source>
        <strain evidence="3 4">RP-1-19</strain>
    </source>
</reference>
<dbReference type="InterPro" id="IPR005530">
    <property type="entry name" value="SPW"/>
</dbReference>
<evidence type="ECO:0000313" key="3">
    <source>
        <dbReference type="EMBL" id="NML63230.1"/>
    </source>
</evidence>
<keyword evidence="4" id="KW-1185">Reference proteome</keyword>
<dbReference type="RefSeq" id="WP_169468995.1">
    <property type="nucleotide sequence ID" value="NZ_JABBGG010000014.1"/>
</dbReference>
<keyword evidence="1" id="KW-1133">Transmembrane helix</keyword>
<feature type="transmembrane region" description="Helical" evidence="1">
    <location>
        <begin position="64"/>
        <end position="84"/>
    </location>
</feature>
<protein>
    <submittedName>
        <fullName evidence="3">SPW repeat protein</fullName>
    </submittedName>
</protein>
<name>A0A848HT11_9BURK</name>
<keyword evidence="1" id="KW-0812">Transmembrane</keyword>
<evidence type="ECO:0000256" key="1">
    <source>
        <dbReference type="SAM" id="Phobius"/>
    </source>
</evidence>
<dbReference type="Proteomes" id="UP000583752">
    <property type="component" value="Unassembled WGS sequence"/>
</dbReference>
<comment type="caution">
    <text evidence="3">The sequence shown here is derived from an EMBL/GenBank/DDBJ whole genome shotgun (WGS) entry which is preliminary data.</text>
</comment>
<feature type="transmembrane region" description="Helical" evidence="1">
    <location>
        <begin position="40"/>
        <end position="57"/>
    </location>
</feature>
<gene>
    <name evidence="3" type="ORF">HHL21_19500</name>
</gene>
<keyword evidence="1" id="KW-0472">Membrane</keyword>
<accession>A0A848HT11</accession>
<evidence type="ECO:0000259" key="2">
    <source>
        <dbReference type="Pfam" id="PF03779"/>
    </source>
</evidence>